<dbReference type="Proteomes" id="UP000824890">
    <property type="component" value="Unassembled WGS sequence"/>
</dbReference>
<keyword evidence="7" id="KW-0472">Membrane</keyword>
<organism evidence="10 11">
    <name type="scientific">Brassica napus</name>
    <name type="common">Rape</name>
    <dbReference type="NCBI Taxonomy" id="3708"/>
    <lineage>
        <taxon>Eukaryota</taxon>
        <taxon>Viridiplantae</taxon>
        <taxon>Streptophyta</taxon>
        <taxon>Embryophyta</taxon>
        <taxon>Tracheophyta</taxon>
        <taxon>Spermatophyta</taxon>
        <taxon>Magnoliopsida</taxon>
        <taxon>eudicotyledons</taxon>
        <taxon>Gunneridae</taxon>
        <taxon>Pentapetalae</taxon>
        <taxon>rosids</taxon>
        <taxon>malvids</taxon>
        <taxon>Brassicales</taxon>
        <taxon>Brassicaceae</taxon>
        <taxon>Brassiceae</taxon>
        <taxon>Brassica</taxon>
    </lineage>
</organism>
<keyword evidence="5" id="KW-0677">Repeat</keyword>
<dbReference type="PANTHER" id="PTHR47986:SF34">
    <property type="entry name" value="RECEPTOR-LIKE KINASE TMK2"/>
    <property type="match status" value="1"/>
</dbReference>
<keyword evidence="11" id="KW-1185">Reference proteome</keyword>
<dbReference type="EMBL" id="JAGKQM010000013">
    <property type="protein sequence ID" value="KAH0893547.1"/>
    <property type="molecule type" value="Genomic_DNA"/>
</dbReference>
<dbReference type="InterPro" id="IPR001611">
    <property type="entry name" value="Leu-rich_rpt"/>
</dbReference>
<keyword evidence="4" id="KW-0732">Signal</keyword>
<dbReference type="InterPro" id="IPR032675">
    <property type="entry name" value="LRR_dom_sf"/>
</dbReference>
<dbReference type="PANTHER" id="PTHR47986">
    <property type="entry name" value="OSJNBA0070M12.3 PROTEIN"/>
    <property type="match status" value="1"/>
</dbReference>
<evidence type="ECO:0008006" key="12">
    <source>
        <dbReference type="Google" id="ProtNLM"/>
    </source>
</evidence>
<proteinExistence type="predicted"/>
<evidence type="ECO:0000256" key="3">
    <source>
        <dbReference type="ARBA" id="ARBA00022692"/>
    </source>
</evidence>
<evidence type="ECO:0000256" key="7">
    <source>
        <dbReference type="ARBA" id="ARBA00023136"/>
    </source>
</evidence>
<name>A0ABQ8AM06_BRANA</name>
<keyword evidence="9" id="KW-0325">Glycoprotein</keyword>
<evidence type="ECO:0000256" key="8">
    <source>
        <dbReference type="ARBA" id="ARBA00023170"/>
    </source>
</evidence>
<evidence type="ECO:0000256" key="6">
    <source>
        <dbReference type="ARBA" id="ARBA00022989"/>
    </source>
</evidence>
<evidence type="ECO:0000256" key="4">
    <source>
        <dbReference type="ARBA" id="ARBA00022729"/>
    </source>
</evidence>
<sequence>MGRCCLLCSVPLPWCTDNRGRTATMFALRDSLKSKNLNWSDPNPCVWTSLGCDAGSRRVSRIQIGNRGISGALTSSLSNLPALTIFEVMGNSLTGNIPSLTKMHALTKAWLQETRFSGAIPVFSGLTSLKLVNVSGNQLTGIVPESLTELTSLSDLALGNNLLQGPTPSFKSKSMNLDMTGLNSFCLDVPGAPCDPRVNDLLSIVEGFGFPAVFAERWKYQQMGRNNLLCANITVIDFKGMALNGTISPSFARLRTLKVINLSHNNLNVVHGDPGIRYHVPPPVPGYLGSSSQNNNVAKLWKNKAYHKMHPQQHSGDQDALKITLGNLCWWK</sequence>
<keyword evidence="6" id="KW-1133">Transmembrane helix</keyword>
<dbReference type="SUPFAM" id="SSF52058">
    <property type="entry name" value="L domain-like"/>
    <property type="match status" value="1"/>
</dbReference>
<protein>
    <recommendedName>
        <fullName evidence="12">Leucine-rich repeat-containing N-terminal plant-type domain-containing protein</fullName>
    </recommendedName>
</protein>
<accession>A0ABQ8AM06</accession>
<keyword evidence="2" id="KW-0433">Leucine-rich repeat</keyword>
<keyword evidence="3" id="KW-0812">Transmembrane</keyword>
<evidence type="ECO:0000313" key="11">
    <source>
        <dbReference type="Proteomes" id="UP000824890"/>
    </source>
</evidence>
<keyword evidence="8" id="KW-0675">Receptor</keyword>
<evidence type="ECO:0000256" key="2">
    <source>
        <dbReference type="ARBA" id="ARBA00022614"/>
    </source>
</evidence>
<dbReference type="Pfam" id="PF13855">
    <property type="entry name" value="LRR_8"/>
    <property type="match status" value="1"/>
</dbReference>
<gene>
    <name evidence="10" type="ORF">HID58_055976</name>
</gene>
<evidence type="ECO:0000256" key="9">
    <source>
        <dbReference type="ARBA" id="ARBA00023180"/>
    </source>
</evidence>
<evidence type="ECO:0000256" key="1">
    <source>
        <dbReference type="ARBA" id="ARBA00004167"/>
    </source>
</evidence>
<comment type="subcellular location">
    <subcellularLocation>
        <location evidence="1">Membrane</location>
        <topology evidence="1">Single-pass membrane protein</topology>
    </subcellularLocation>
</comment>
<evidence type="ECO:0000313" key="10">
    <source>
        <dbReference type="EMBL" id="KAH0893547.1"/>
    </source>
</evidence>
<reference evidence="10 11" key="1">
    <citation type="submission" date="2021-05" db="EMBL/GenBank/DDBJ databases">
        <title>Genome Assembly of Synthetic Allotetraploid Brassica napus Reveals Homoeologous Exchanges between Subgenomes.</title>
        <authorList>
            <person name="Davis J.T."/>
        </authorList>
    </citation>
    <scope>NUCLEOTIDE SEQUENCE [LARGE SCALE GENOMIC DNA]</scope>
    <source>
        <strain evidence="11">cv. Da-Ae</strain>
        <tissue evidence="10">Seedling</tissue>
    </source>
</reference>
<comment type="caution">
    <text evidence="10">The sequence shown here is derived from an EMBL/GenBank/DDBJ whole genome shotgun (WGS) entry which is preliminary data.</text>
</comment>
<dbReference type="InterPro" id="IPR052422">
    <property type="entry name" value="Auxin_Ser/Thr_Kinase"/>
</dbReference>
<dbReference type="Gene3D" id="3.80.10.10">
    <property type="entry name" value="Ribonuclease Inhibitor"/>
    <property type="match status" value="2"/>
</dbReference>
<evidence type="ECO:0000256" key="5">
    <source>
        <dbReference type="ARBA" id="ARBA00022737"/>
    </source>
</evidence>